<dbReference type="InterPro" id="IPR017947">
    <property type="entry name" value="AryldialkylPase_Zn-BS"/>
</dbReference>
<dbReference type="EMBL" id="BJUV01000007">
    <property type="protein sequence ID" value="GEK82665.1"/>
    <property type="molecule type" value="Genomic_DNA"/>
</dbReference>
<feature type="binding site" evidence="3">
    <location>
        <position position="240"/>
    </location>
    <ligand>
        <name>a divalent metal cation</name>
        <dbReference type="ChEBI" id="CHEBI:60240"/>
        <label>2</label>
    </ligand>
</feature>
<evidence type="ECO:0000256" key="4">
    <source>
        <dbReference type="PROSITE-ProRule" id="PRU00679"/>
    </source>
</evidence>
<dbReference type="InterPro" id="IPR032466">
    <property type="entry name" value="Metal_Hydrolase"/>
</dbReference>
<keyword evidence="7" id="KW-1185">Reference proteome</keyword>
<evidence type="ECO:0000313" key="7">
    <source>
        <dbReference type="Proteomes" id="UP000321154"/>
    </source>
</evidence>
<feature type="binding site" evidence="3">
    <location>
        <position position="178"/>
    </location>
    <ligand>
        <name>a divalent metal cation</name>
        <dbReference type="ChEBI" id="CHEBI:60240"/>
        <label>1</label>
    </ligand>
</feature>
<dbReference type="PANTHER" id="PTHR10819:SF3">
    <property type="entry name" value="PHOSPHOTRIESTERASE-RELATED PROTEIN"/>
    <property type="match status" value="1"/>
</dbReference>
<feature type="binding site" evidence="3">
    <location>
        <position position="35"/>
    </location>
    <ligand>
        <name>a divalent metal cation</name>
        <dbReference type="ChEBI" id="CHEBI:60240"/>
        <label>1</label>
    </ligand>
</feature>
<accession>A0A7W3JJN3</accession>
<gene>
    <name evidence="6" type="ORF">FB463_002339</name>
    <name evidence="5" type="ORF">FFA01_09740</name>
</gene>
<keyword evidence="2" id="KW-0378">Hydrolase</keyword>
<dbReference type="Pfam" id="PF02126">
    <property type="entry name" value="PTE"/>
    <property type="match status" value="1"/>
</dbReference>
<name>A0A7W3JJN3_9MICO</name>
<evidence type="ECO:0000256" key="2">
    <source>
        <dbReference type="ARBA" id="ARBA00022801"/>
    </source>
</evidence>
<feature type="binding site" evidence="3">
    <location>
        <position position="178"/>
    </location>
    <ligand>
        <name>a divalent metal cation</name>
        <dbReference type="ChEBI" id="CHEBI:60240"/>
        <label>2</label>
    </ligand>
</feature>
<comment type="caution">
    <text evidence="4">Lacks conserved residue(s) required for the propagation of feature annotation.</text>
</comment>
<dbReference type="GO" id="GO:0008270">
    <property type="term" value="F:zinc ion binding"/>
    <property type="evidence" value="ECO:0007669"/>
    <property type="project" value="InterPro"/>
</dbReference>
<evidence type="ECO:0000313" key="5">
    <source>
        <dbReference type="EMBL" id="GEK82665.1"/>
    </source>
</evidence>
<dbReference type="OrthoDB" id="9795018at2"/>
<proteinExistence type="inferred from homology"/>
<comment type="cofactor">
    <cofactor evidence="3">
        <name>a divalent metal cation</name>
        <dbReference type="ChEBI" id="CHEBI:60240"/>
    </cofactor>
    <text evidence="3">Binds 2 divalent metal cations per subunit.</text>
</comment>
<feature type="binding site" evidence="3">
    <location>
        <position position="37"/>
    </location>
    <ligand>
        <name>a divalent metal cation</name>
        <dbReference type="ChEBI" id="CHEBI:60240"/>
        <label>1</label>
    </ligand>
</feature>
<sequence length="365" mass="38915">MSRVGGFGVAETGVVDVQTVLGPVPSDALGFTLPHEHLINSIEEGGLEPDPDFPELFDAPVTADIAWLLRDRPLACRDNCVLDGDDDAVAELIAFGGLGGSTVIELTSDGQGRDPGRLAGIARRSGVNVVTGGGWYLERFHPAVTGSDPIDALAARLIEQYDADPAVSGRPRSGVIGEIGVSPGFTEREERSLRAACRLQRETGLPMFVHLPGFVRHGGRVLDVVLRDEGVDPTAVVLCHMDPSGGDPDYQRGLAERGVWLEFDMIGMPYRFSLPGEGQSPSPVETAAAIARLIGAGFGGRLLFSHDLFLKSMLRRHGGNGLSYIPAVFLDRLLDLGLDADVVRGVNTRNVRDLFEGAALTRSTS</sequence>
<reference evidence="6 8" key="2">
    <citation type="submission" date="2020-07" db="EMBL/GenBank/DDBJ databases">
        <title>Sequencing the genomes of 1000 actinobacteria strains.</title>
        <authorList>
            <person name="Klenk H.-P."/>
        </authorList>
    </citation>
    <scope>NUCLEOTIDE SEQUENCE [LARGE SCALE GENOMIC DNA]</scope>
    <source>
        <strain evidence="6 8">DSM 10309</strain>
    </source>
</reference>
<dbReference type="PROSITE" id="PS51347">
    <property type="entry name" value="PHOSPHOTRIESTERASE_2"/>
    <property type="match status" value="1"/>
</dbReference>
<dbReference type="InterPro" id="IPR001559">
    <property type="entry name" value="Phosphotriesterase"/>
</dbReference>
<keyword evidence="1 3" id="KW-0479">Metal-binding</keyword>
<feature type="binding site" evidence="3">
    <location>
        <position position="307"/>
    </location>
    <ligand>
        <name>a divalent metal cation</name>
        <dbReference type="ChEBI" id="CHEBI:60240"/>
        <label>1</label>
    </ligand>
</feature>
<dbReference type="GO" id="GO:0016788">
    <property type="term" value="F:hydrolase activity, acting on ester bonds"/>
    <property type="evidence" value="ECO:0007669"/>
    <property type="project" value="InterPro"/>
</dbReference>
<dbReference type="Proteomes" id="UP000321154">
    <property type="component" value="Unassembled WGS sequence"/>
</dbReference>
<dbReference type="PROSITE" id="PS01322">
    <property type="entry name" value="PHOSPHOTRIESTERASE_1"/>
    <property type="match status" value="1"/>
</dbReference>
<evidence type="ECO:0000256" key="1">
    <source>
        <dbReference type="ARBA" id="ARBA00022723"/>
    </source>
</evidence>
<dbReference type="RefSeq" id="WP_146853560.1">
    <property type="nucleotide sequence ID" value="NZ_BAAAHR010000006.1"/>
</dbReference>
<evidence type="ECO:0000313" key="6">
    <source>
        <dbReference type="EMBL" id="MBA8814073.1"/>
    </source>
</evidence>
<evidence type="ECO:0000256" key="3">
    <source>
        <dbReference type="PIRSR" id="PIRSR601559-52"/>
    </source>
</evidence>
<evidence type="ECO:0000313" key="8">
    <source>
        <dbReference type="Proteomes" id="UP000522688"/>
    </source>
</evidence>
<dbReference type="Gene3D" id="3.20.20.140">
    <property type="entry name" value="Metal-dependent hydrolases"/>
    <property type="match status" value="1"/>
</dbReference>
<comment type="caution">
    <text evidence="6">The sequence shown here is derived from an EMBL/GenBank/DDBJ whole genome shotgun (WGS) entry which is preliminary data.</text>
</comment>
<organism evidence="6 8">
    <name type="scientific">Frigoribacterium faeni</name>
    <dbReference type="NCBI Taxonomy" id="145483"/>
    <lineage>
        <taxon>Bacteria</taxon>
        <taxon>Bacillati</taxon>
        <taxon>Actinomycetota</taxon>
        <taxon>Actinomycetes</taxon>
        <taxon>Micrococcales</taxon>
        <taxon>Microbacteriaceae</taxon>
        <taxon>Frigoribacterium</taxon>
    </lineage>
</organism>
<dbReference type="EMBL" id="JACGWW010000003">
    <property type="protein sequence ID" value="MBA8814073.1"/>
    <property type="molecule type" value="Genomic_DNA"/>
</dbReference>
<dbReference type="PANTHER" id="PTHR10819">
    <property type="entry name" value="PHOSPHOTRIESTERASE-RELATED"/>
    <property type="match status" value="1"/>
</dbReference>
<dbReference type="SUPFAM" id="SSF51556">
    <property type="entry name" value="Metallo-dependent hydrolases"/>
    <property type="match status" value="1"/>
</dbReference>
<comment type="similarity">
    <text evidence="4">Belongs to the metallo-dependent hydrolases superfamily. Phosphotriesterase family.</text>
</comment>
<protein>
    <submittedName>
        <fullName evidence="5">Aryldialkylphosphatase</fullName>
    </submittedName>
    <submittedName>
        <fullName evidence="6">Phosphotriesterase-related protein</fullName>
    </submittedName>
</protein>
<reference evidence="5 7" key="1">
    <citation type="submission" date="2019-07" db="EMBL/GenBank/DDBJ databases">
        <title>Whole genome shotgun sequence of Frigoribacterium faeni NBRC 103066.</title>
        <authorList>
            <person name="Hosoyama A."/>
            <person name="Uohara A."/>
            <person name="Ohji S."/>
            <person name="Ichikawa N."/>
        </authorList>
    </citation>
    <scope>NUCLEOTIDE SEQUENCE [LARGE SCALE GENOMIC DNA]</scope>
    <source>
        <strain evidence="5 7">NBRC 103066</strain>
    </source>
</reference>
<feature type="binding site" evidence="3">
    <location>
        <position position="210"/>
    </location>
    <ligand>
        <name>a divalent metal cation</name>
        <dbReference type="ChEBI" id="CHEBI:60240"/>
        <label>2</label>
    </ligand>
</feature>
<dbReference type="AlphaFoldDB" id="A0A7W3JJN3"/>
<dbReference type="Proteomes" id="UP000522688">
    <property type="component" value="Unassembled WGS sequence"/>
</dbReference>